<sequence>MADYSIAFLNKRSQQENGYAVKPISVPVLCPLVRLL</sequence>
<proteinExistence type="predicted"/>
<protein>
    <submittedName>
        <fullName evidence="1">Uncharacterized protein</fullName>
    </submittedName>
</protein>
<comment type="caution">
    <text evidence="1">The sequence shown here is derived from an EMBL/GenBank/DDBJ whole genome shotgun (WGS) entry which is preliminary data.</text>
</comment>
<dbReference type="AlphaFoldDB" id="A3IJF4"/>
<evidence type="ECO:0000313" key="1">
    <source>
        <dbReference type="EMBL" id="EAZ93936.1"/>
    </source>
</evidence>
<evidence type="ECO:0000313" key="2">
    <source>
        <dbReference type="Proteomes" id="UP000003781"/>
    </source>
</evidence>
<dbReference type="Proteomes" id="UP000003781">
    <property type="component" value="Unassembled WGS sequence"/>
</dbReference>
<name>A3IJF4_9CHRO</name>
<keyword evidence="2" id="KW-1185">Reference proteome</keyword>
<gene>
    <name evidence="1" type="ORF">CY0110_19112</name>
</gene>
<accession>A3IJF4</accession>
<organism evidence="1 2">
    <name type="scientific">Crocosphaera chwakensis CCY0110</name>
    <dbReference type="NCBI Taxonomy" id="391612"/>
    <lineage>
        <taxon>Bacteria</taxon>
        <taxon>Bacillati</taxon>
        <taxon>Cyanobacteriota</taxon>
        <taxon>Cyanophyceae</taxon>
        <taxon>Oscillatoriophycideae</taxon>
        <taxon>Chroococcales</taxon>
        <taxon>Aphanothecaceae</taxon>
        <taxon>Crocosphaera</taxon>
        <taxon>Crocosphaera chwakensis</taxon>
    </lineage>
</organism>
<reference evidence="1 2" key="1">
    <citation type="submission" date="2007-03" db="EMBL/GenBank/DDBJ databases">
        <authorList>
            <person name="Stal L."/>
            <person name="Ferriera S."/>
            <person name="Johnson J."/>
            <person name="Kravitz S."/>
            <person name="Beeson K."/>
            <person name="Sutton G."/>
            <person name="Rogers Y.-H."/>
            <person name="Friedman R."/>
            <person name="Frazier M."/>
            <person name="Venter J.C."/>
        </authorList>
    </citation>
    <scope>NUCLEOTIDE SEQUENCE [LARGE SCALE GENOMIC DNA]</scope>
    <source>
        <strain evidence="1 2">CCY0110</strain>
    </source>
</reference>
<dbReference type="EMBL" id="AAXW01000002">
    <property type="protein sequence ID" value="EAZ93936.1"/>
    <property type="molecule type" value="Genomic_DNA"/>
</dbReference>